<evidence type="ECO:0000313" key="2">
    <source>
        <dbReference type="Proteomes" id="UP001176941"/>
    </source>
</evidence>
<name>A0ABN8ZM29_RANTA</name>
<evidence type="ECO:0000313" key="1">
    <source>
        <dbReference type="EMBL" id="CAI9172859.1"/>
    </source>
</evidence>
<sequence length="74" mass="8366">MWPCRQRDCHLQDVPEAIPDELSLPAHNQADSRMTEALDQLSPAKTIQDQPRPAQISKTAQLAYSHQAKLNTLF</sequence>
<organism evidence="1 2">
    <name type="scientific">Rangifer tarandus platyrhynchus</name>
    <name type="common">Svalbard reindeer</name>
    <dbReference type="NCBI Taxonomy" id="3082113"/>
    <lineage>
        <taxon>Eukaryota</taxon>
        <taxon>Metazoa</taxon>
        <taxon>Chordata</taxon>
        <taxon>Craniata</taxon>
        <taxon>Vertebrata</taxon>
        <taxon>Euteleostomi</taxon>
        <taxon>Mammalia</taxon>
        <taxon>Eutheria</taxon>
        <taxon>Laurasiatheria</taxon>
        <taxon>Artiodactyla</taxon>
        <taxon>Ruminantia</taxon>
        <taxon>Pecora</taxon>
        <taxon>Cervidae</taxon>
        <taxon>Odocoileinae</taxon>
        <taxon>Rangifer</taxon>
    </lineage>
</organism>
<reference evidence="1" key="1">
    <citation type="submission" date="2023-04" db="EMBL/GenBank/DDBJ databases">
        <authorList>
            <consortium name="ELIXIR-Norway"/>
        </authorList>
    </citation>
    <scope>NUCLEOTIDE SEQUENCE [LARGE SCALE GENOMIC DNA]</scope>
</reference>
<dbReference type="EMBL" id="OX459969">
    <property type="protein sequence ID" value="CAI9172859.1"/>
    <property type="molecule type" value="Genomic_DNA"/>
</dbReference>
<protein>
    <submittedName>
        <fullName evidence="1">Uncharacterized protein</fullName>
    </submittedName>
</protein>
<accession>A0ABN8ZM29</accession>
<gene>
    <name evidence="1" type="ORF">MRATA1EN1_LOCUS21821</name>
</gene>
<dbReference type="Proteomes" id="UP001176941">
    <property type="component" value="Chromosome 33"/>
</dbReference>
<keyword evidence="2" id="KW-1185">Reference proteome</keyword>
<proteinExistence type="predicted"/>